<protein>
    <submittedName>
        <fullName evidence="1">Uncharacterized protein</fullName>
    </submittedName>
</protein>
<sequence length="52" mass="5775">MLLGQPFHVLTKAMVCHFKNGDATATLTNPTIITVPTKAWNPKQDGYIEVDF</sequence>
<feature type="non-terminal residue" evidence="1">
    <location>
        <position position="52"/>
    </location>
</feature>
<evidence type="ECO:0000313" key="1">
    <source>
        <dbReference type="EMBL" id="KAJ2923024.1"/>
    </source>
</evidence>
<accession>A0A9W8IYG0</accession>
<comment type="caution">
    <text evidence="1">The sequence shown here is derived from an EMBL/GenBank/DDBJ whole genome shotgun (WGS) entry which is preliminary data.</text>
</comment>
<keyword evidence="2" id="KW-1185">Reference proteome</keyword>
<dbReference type="AlphaFoldDB" id="A0A9W8IYG0"/>
<dbReference type="Proteomes" id="UP001140091">
    <property type="component" value="Unassembled WGS sequence"/>
</dbReference>
<organism evidence="1 2">
    <name type="scientific">Candolleomyces eurysporus</name>
    <dbReference type="NCBI Taxonomy" id="2828524"/>
    <lineage>
        <taxon>Eukaryota</taxon>
        <taxon>Fungi</taxon>
        <taxon>Dikarya</taxon>
        <taxon>Basidiomycota</taxon>
        <taxon>Agaricomycotina</taxon>
        <taxon>Agaricomycetes</taxon>
        <taxon>Agaricomycetidae</taxon>
        <taxon>Agaricales</taxon>
        <taxon>Agaricineae</taxon>
        <taxon>Psathyrellaceae</taxon>
        <taxon>Candolleomyces</taxon>
    </lineage>
</organism>
<evidence type="ECO:0000313" key="2">
    <source>
        <dbReference type="Proteomes" id="UP001140091"/>
    </source>
</evidence>
<dbReference type="OrthoDB" id="5596707at2759"/>
<name>A0A9W8IYG0_9AGAR</name>
<gene>
    <name evidence="1" type="ORF">H1R20_g14069</name>
</gene>
<reference evidence="1" key="1">
    <citation type="submission" date="2022-06" db="EMBL/GenBank/DDBJ databases">
        <title>Genome Sequence of Candolleomyces eurysporus.</title>
        <authorList>
            <person name="Buettner E."/>
        </authorList>
    </citation>
    <scope>NUCLEOTIDE SEQUENCE</scope>
    <source>
        <strain evidence="1">VTCC 930004</strain>
    </source>
</reference>
<dbReference type="EMBL" id="JANBPK010001452">
    <property type="protein sequence ID" value="KAJ2923024.1"/>
    <property type="molecule type" value="Genomic_DNA"/>
</dbReference>
<proteinExistence type="predicted"/>